<comment type="function">
    <text evidence="18">Metallocarboxypeptidase that mediates protein deglutamylation of tubulin and non-tubulin target proteins. Catalyzes the removal of polyglutamate side chains present on the gamma-carboxyl group of glutamate residues within the C-terminal tail of alpha- and beta-tubulin. Specifically cleaves tubulin long-side-chains, while it is not able to remove the branching point glutamate. Also catalyzes the removal of polyglutamate residues from the carboxy-terminus of alpha-tubulin as well as non-tubulin proteins such as MYLK. Involved in KLF4 deglutamylation which promotes KLF4 proteasome-mediated degradation, thereby negatively regulating cell pluripotency maintenance and embryogenesis.</text>
</comment>
<evidence type="ECO:0000256" key="12">
    <source>
        <dbReference type="ARBA" id="ARBA00024524"/>
    </source>
</evidence>
<dbReference type="InterPro" id="IPR000834">
    <property type="entry name" value="Peptidase_M14"/>
</dbReference>
<gene>
    <name evidence="23" type="primary">AGTPBP1</name>
</gene>
<dbReference type="InterPro" id="IPR040626">
    <property type="entry name" value="Pepdidase_M14_N"/>
</dbReference>
<dbReference type="PANTHER" id="PTHR12756">
    <property type="entry name" value="CYTOSOLIC CARBOXYPEPTIDASE"/>
    <property type="match status" value="1"/>
</dbReference>
<keyword evidence="8" id="KW-0378">Hydrolase</keyword>
<evidence type="ECO:0000256" key="5">
    <source>
        <dbReference type="ARBA" id="ARBA00022645"/>
    </source>
</evidence>
<dbReference type="Gene3D" id="2.60.40.3120">
    <property type="match status" value="1"/>
</dbReference>
<evidence type="ECO:0000256" key="8">
    <source>
        <dbReference type="ARBA" id="ARBA00022801"/>
    </source>
</evidence>
<dbReference type="GO" id="GO:0005829">
    <property type="term" value="C:cytosol"/>
    <property type="evidence" value="ECO:0007669"/>
    <property type="project" value="UniProtKB-SubCell"/>
</dbReference>
<dbReference type="Ensembl" id="ENSSSCT00065024093.1">
    <property type="protein sequence ID" value="ENSSSCP00065009821.1"/>
    <property type="gene ID" value="ENSSSCG00065018111.1"/>
</dbReference>
<evidence type="ECO:0000256" key="1">
    <source>
        <dbReference type="ARBA" id="ARBA00001947"/>
    </source>
</evidence>
<dbReference type="FunFam" id="2.60.40.3120:FF:000001">
    <property type="entry name" value="cytosolic carboxypeptidase 1 isoform X1"/>
    <property type="match status" value="1"/>
</dbReference>
<dbReference type="Pfam" id="PF18027">
    <property type="entry name" value="Pepdidase_M14_N"/>
    <property type="match status" value="1"/>
</dbReference>
<dbReference type="InterPro" id="IPR011989">
    <property type="entry name" value="ARM-like"/>
</dbReference>
<comment type="subunit">
    <text evidence="19">Interacts with MYLK.</text>
</comment>
<evidence type="ECO:0000313" key="23">
    <source>
        <dbReference type="Ensembl" id="ENSSSCP00065009821.1"/>
    </source>
</evidence>
<dbReference type="Pfam" id="PF00246">
    <property type="entry name" value="Peptidase_M14"/>
    <property type="match status" value="1"/>
</dbReference>
<dbReference type="SUPFAM" id="SSF48371">
    <property type="entry name" value="ARM repeat"/>
    <property type="match status" value="1"/>
</dbReference>
<dbReference type="Ensembl" id="ENSSSCT00070040477.1">
    <property type="protein sequence ID" value="ENSSSCP00070033953.1"/>
    <property type="gene ID" value="ENSSSCG00070020326.1"/>
</dbReference>
<evidence type="ECO:0000256" key="20">
    <source>
        <dbReference type="PROSITE-ProRule" id="PRU01379"/>
    </source>
</evidence>
<reference evidence="24" key="2">
    <citation type="submission" date="2025-05" db="UniProtKB">
        <authorList>
            <consortium name="Ensembl"/>
        </authorList>
    </citation>
    <scope>IDENTIFICATION</scope>
</reference>
<feature type="region of interest" description="Disordered" evidence="21">
    <location>
        <begin position="1144"/>
        <end position="1168"/>
    </location>
</feature>
<comment type="similarity">
    <text evidence="4 20">Belongs to the peptidase M14 family.</text>
</comment>
<evidence type="ECO:0000256" key="15">
    <source>
        <dbReference type="ARBA" id="ARBA00041044"/>
    </source>
</evidence>
<evidence type="ECO:0000256" key="10">
    <source>
        <dbReference type="ARBA" id="ARBA00023049"/>
    </source>
</evidence>
<dbReference type="Proteomes" id="UP000314985">
    <property type="component" value="Chromosome 10"/>
</dbReference>
<comment type="caution">
    <text evidence="20">Lacks conserved residue(s) required for the propagation of feature annotation.</text>
</comment>
<comment type="catalytic activity">
    <reaction evidence="12">
        <text>C-terminal L-alpha-aminoacyl-L-glutamyl-L-glutamyl-[tubulin] + H2O = C-terminal L-alpha-aminoacyl-L-glutamyl-[tubulin] + L-glutamate</text>
        <dbReference type="Rhea" id="RHEA:63792"/>
        <dbReference type="Rhea" id="RHEA-COMP:16435"/>
        <dbReference type="Rhea" id="RHEA-COMP:16436"/>
        <dbReference type="ChEBI" id="CHEBI:15377"/>
        <dbReference type="ChEBI" id="CHEBI:29985"/>
        <dbReference type="ChEBI" id="CHEBI:149555"/>
        <dbReference type="ChEBI" id="CHEBI:149556"/>
        <dbReference type="EC" id="3.4.17.24"/>
    </reaction>
    <physiologicalReaction direction="left-to-right" evidence="12">
        <dbReference type="Rhea" id="RHEA:63793"/>
    </physiologicalReaction>
</comment>
<comment type="catalytic activity">
    <reaction evidence="14">
        <text>(L-glutamyl)(n+1)-gamma-L-glutamyl-L-glutamyl-[protein] + H2O = (L-glutamyl)(n)-gamma-L-glutamyl-L-glutamyl-[protein] + L-glutamate</text>
        <dbReference type="Rhea" id="RHEA:60004"/>
        <dbReference type="Rhea" id="RHEA-COMP:15519"/>
        <dbReference type="Rhea" id="RHEA-COMP:15675"/>
        <dbReference type="ChEBI" id="CHEBI:15377"/>
        <dbReference type="ChEBI" id="CHEBI:29985"/>
        <dbReference type="ChEBI" id="CHEBI:143623"/>
    </reaction>
    <physiologicalReaction direction="left-to-right" evidence="14">
        <dbReference type="Rhea" id="RHEA:60005"/>
    </physiologicalReaction>
</comment>
<evidence type="ECO:0000256" key="16">
    <source>
        <dbReference type="ARBA" id="ARBA00043068"/>
    </source>
</evidence>
<evidence type="ECO:0000256" key="19">
    <source>
        <dbReference type="ARBA" id="ARBA00063732"/>
    </source>
</evidence>
<dbReference type="FunFam" id="1.25.10.10:FF:000125">
    <property type="entry name" value="cytosolic carboxypeptidase 1 isoform X1"/>
    <property type="match status" value="1"/>
</dbReference>
<dbReference type="Gene3D" id="3.40.630.10">
    <property type="entry name" value="Zn peptidases"/>
    <property type="match status" value="1"/>
</dbReference>
<dbReference type="Proteomes" id="UP000694725">
    <property type="component" value="Unplaced"/>
</dbReference>
<organism evidence="24 25">
    <name type="scientific">Sus scrofa</name>
    <name type="common">Pig</name>
    <dbReference type="NCBI Taxonomy" id="9823"/>
    <lineage>
        <taxon>Eukaryota</taxon>
        <taxon>Metazoa</taxon>
        <taxon>Chordata</taxon>
        <taxon>Craniata</taxon>
        <taxon>Vertebrata</taxon>
        <taxon>Euteleostomi</taxon>
        <taxon>Mammalia</taxon>
        <taxon>Eutheria</taxon>
        <taxon>Laurasiatheria</taxon>
        <taxon>Artiodactyla</taxon>
        <taxon>Suina</taxon>
        <taxon>Suidae</taxon>
        <taxon>Sus</taxon>
    </lineage>
</organism>
<sequence>MSKLKVVPEKSLTNNSRIVGLLAQLEKINTESTESDTARYVTSKILHLAQSQEKTRREMTAKGSTGVEVLLSTLENTKDLQTTLNILSILVELVSAGGGRRASFLVSKGGSQILLQLLMNASKESPLNEELMVQIHSILAKIGPKDKKFGAKARINGALNITLNLVKQNLQNHRLVLPCLQLLRVYSANSVNSVSLGKNGVVELMFKIIGPFSKKNSGLMKVALDTLAALLKSKTNARRAVDRGYVQVLLTIYVDWHRHDNRHRNMLIRKGILQSLKSVTNIKLGRKAFIDANGMKILYNTSQECLAVRTLDPLVNTSSLIMRKCFPKNRLPLPTIKSSFHFQLPVVPVTGPVAQLYSLPPEVDDVVDESDDNDDIDLEAENETENEDDLDQNFKNDDIETDINKLKPQQEPGRTIEELKMYEHLFPELVDDFQDYDLISKEPKPFVFEGKVRGPIVVPTAGEETSGNSGSLRKGVGKKATVSSKGDEDNRNPACVDLAKEDIKDNDRMLQQQLGDQSRTISSAHGLSNDIVKALDRITLQNIPSHMAPGCTAGAKKDYSLPVTLLPCTNACPHVAACGNVLFEGRTVQLGKLCCTGVETEDDEDTESTSSVEQASVDISDGPTLHDSDLYIEIVKSTKSVPEYSEVAYPDYFGHIPPPFKEPILERPYGVQRTKIAQDIERLIHQSDIIDRVVYDLDNPNYPIPEEGDILKFNSKFESGNLRKVIQIRKNEYDLILNSDINSNHYHQWFYFEVSGMRPGVAYRFNIINCEKSNSQFNYGMQPLMYSVQEALNARPWWIRVGTDICYYKNHFSRSSVAAGGQKGKSYYTITFTVNFPHKDDVCYFAYHYPYTYSTLQMHLQKLESAHNPQQIYFRKDVLCETLSGNICPLVTITAMPESNYYEHICQFRNRPYVFLSARVHPGETNASWVMKGTLEYLMSNNPTAQSLRESYIFKIVPMLNPDGVINGNHRCSLSGEDLNRQWQSPNPDLHPTIYHAKGLLQYLAAVKRLPLVYCDYHGHSRKKNVFMYGCSIKETVWHTSDNAASCDVVEDVGYRGLQIGTRELEEMGAKFCVGLLRLKRLTSPLEYNLPSSLLDFENDLIESSCKVTSPTTYVLDEDEPRFLEEVDYSAESNDELDIEVAENAGDYEPSAQEEVLSDSELSRTYLP</sequence>
<keyword evidence="11" id="KW-0496">Mitochondrion</keyword>
<dbReference type="AlphaFoldDB" id="A0A4X1UYY4"/>
<proteinExistence type="inferred from homology"/>
<evidence type="ECO:0000256" key="2">
    <source>
        <dbReference type="ARBA" id="ARBA00004173"/>
    </source>
</evidence>
<dbReference type="EC" id="3.4.17.24" evidence="13"/>
<dbReference type="InterPro" id="IPR016024">
    <property type="entry name" value="ARM-type_fold"/>
</dbReference>
<evidence type="ECO:0000313" key="25">
    <source>
        <dbReference type="Proteomes" id="UP000314985"/>
    </source>
</evidence>
<feature type="region of interest" description="Disordered" evidence="21">
    <location>
        <begin position="600"/>
        <end position="619"/>
    </location>
</feature>
<keyword evidence="5" id="KW-0121">Carboxypeptidase</keyword>
<dbReference type="SUPFAM" id="SSF53187">
    <property type="entry name" value="Zn-dependent exopeptidases"/>
    <property type="match status" value="1"/>
</dbReference>
<keyword evidence="9" id="KW-0862">Zinc</keyword>
<dbReference type="GO" id="GO:0004181">
    <property type="term" value="F:metallocarboxypeptidase activity"/>
    <property type="evidence" value="ECO:0007669"/>
    <property type="project" value="InterPro"/>
</dbReference>
<comment type="subcellular location">
    <subcellularLocation>
        <location evidence="3">Cytoplasm</location>
        <location evidence="3">Cytosol</location>
    </subcellularLocation>
    <subcellularLocation>
        <location evidence="2">Mitochondrion</location>
    </subcellularLocation>
</comment>
<evidence type="ECO:0000256" key="14">
    <source>
        <dbReference type="ARBA" id="ARBA00029302"/>
    </source>
</evidence>
<keyword evidence="6" id="KW-0645">Protease</keyword>
<dbReference type="GO" id="GO:0008270">
    <property type="term" value="F:zinc ion binding"/>
    <property type="evidence" value="ECO:0007669"/>
    <property type="project" value="InterPro"/>
</dbReference>
<comment type="cofactor">
    <cofactor evidence="1">
        <name>Zn(2+)</name>
        <dbReference type="ChEBI" id="CHEBI:29105"/>
    </cofactor>
</comment>
<dbReference type="Gene3D" id="1.25.10.10">
    <property type="entry name" value="Leucine-rich Repeat Variant"/>
    <property type="match status" value="1"/>
</dbReference>
<dbReference type="GO" id="GO:0005739">
    <property type="term" value="C:mitochondrion"/>
    <property type="evidence" value="ECO:0007669"/>
    <property type="project" value="UniProtKB-SubCell"/>
</dbReference>
<evidence type="ECO:0000256" key="9">
    <source>
        <dbReference type="ARBA" id="ARBA00022833"/>
    </source>
</evidence>
<dbReference type="InterPro" id="IPR050821">
    <property type="entry name" value="Cytosolic_carboxypeptidase"/>
</dbReference>
<evidence type="ECO:0000256" key="3">
    <source>
        <dbReference type="ARBA" id="ARBA00004514"/>
    </source>
</evidence>
<evidence type="ECO:0000256" key="13">
    <source>
        <dbReference type="ARBA" id="ARBA00026108"/>
    </source>
</evidence>
<evidence type="ECO:0000256" key="17">
    <source>
        <dbReference type="ARBA" id="ARBA00043070"/>
    </source>
</evidence>
<accession>A0A4X1UYY4</accession>
<dbReference type="GO" id="GO:0006508">
    <property type="term" value="P:proteolysis"/>
    <property type="evidence" value="ECO:0007669"/>
    <property type="project" value="UniProtKB-KW"/>
</dbReference>
<dbReference type="PANTHER" id="PTHR12756:SF24">
    <property type="entry name" value="CYTOSOLIC CARBOXYPEPTIDASE 1"/>
    <property type="match status" value="1"/>
</dbReference>
<evidence type="ECO:0000313" key="24">
    <source>
        <dbReference type="Ensembl" id="ENSSSCP00070033953.1"/>
    </source>
</evidence>
<keyword evidence="7" id="KW-0479">Metal-binding</keyword>
<evidence type="ECO:0000259" key="22">
    <source>
        <dbReference type="PROSITE" id="PS52035"/>
    </source>
</evidence>
<dbReference type="PROSITE" id="PS52035">
    <property type="entry name" value="PEPTIDASE_M14"/>
    <property type="match status" value="1"/>
</dbReference>
<feature type="region of interest" description="Disordered" evidence="21">
    <location>
        <begin position="459"/>
        <end position="493"/>
    </location>
</feature>
<keyword evidence="10" id="KW-0482">Metalloprotease</keyword>
<evidence type="ECO:0000256" key="21">
    <source>
        <dbReference type="SAM" id="MobiDB-lite"/>
    </source>
</evidence>
<protein>
    <recommendedName>
        <fullName evidence="15">Cytosolic carboxypeptidase 1</fullName>
        <ecNumber evidence="13">3.4.17.24</ecNumber>
    </recommendedName>
    <alternativeName>
        <fullName evidence="17">ATP/GTP-binding protein 1</fullName>
    </alternativeName>
    <alternativeName>
        <fullName evidence="16">Protein deglutamylase CCP1</fullName>
    </alternativeName>
</protein>
<feature type="domain" description="Peptidase M14" evidence="22">
    <location>
        <begin position="849"/>
        <end position="1168"/>
    </location>
</feature>
<evidence type="ECO:0000256" key="7">
    <source>
        <dbReference type="ARBA" id="ARBA00022723"/>
    </source>
</evidence>
<evidence type="ECO:0000256" key="6">
    <source>
        <dbReference type="ARBA" id="ARBA00022670"/>
    </source>
</evidence>
<name>A0A4X1UYY4_PIG</name>
<dbReference type="Pfam" id="PF25571">
    <property type="entry name" value="TPR_CCP1_N"/>
    <property type="match status" value="1"/>
</dbReference>
<reference evidence="24 25" key="1">
    <citation type="submission" date="2017-08" db="EMBL/GenBank/DDBJ databases">
        <title>USMARCv1.0.</title>
        <authorList>
            <person name="Hannum G.I."/>
            <person name="Koren S."/>
            <person name="Schroeder S.G."/>
            <person name="Chin S.C."/>
            <person name="Nonneman D.J."/>
            <person name="Becker S.A."/>
            <person name="Rosen B.D."/>
            <person name="Bickhart D.M."/>
            <person name="Putnam N.H."/>
            <person name="Green R.E."/>
            <person name="Tuggle C.K."/>
            <person name="Liu H."/>
            <person name="Rohrer G.A."/>
            <person name="Warr A."/>
            <person name="Hall R."/>
            <person name="Kim K."/>
            <person name="Hume D.A."/>
            <person name="Talbot R."/>
            <person name="Chow W."/>
            <person name="Howe K."/>
            <person name="Schwartz A.S."/>
            <person name="Watson M."/>
            <person name="Archibald A.L."/>
            <person name="Phillippy A.M."/>
            <person name="Smith T.P.L."/>
        </authorList>
    </citation>
    <scope>NUCLEOTIDE SEQUENCE [LARGE SCALE GENOMIC DNA]</scope>
</reference>
<evidence type="ECO:0000256" key="4">
    <source>
        <dbReference type="ARBA" id="ARBA00005988"/>
    </source>
</evidence>
<evidence type="ECO:0000256" key="18">
    <source>
        <dbReference type="ARBA" id="ARBA00058281"/>
    </source>
</evidence>
<evidence type="ECO:0000256" key="11">
    <source>
        <dbReference type="ARBA" id="ARBA00023128"/>
    </source>
</evidence>